<evidence type="ECO:0000313" key="3">
    <source>
        <dbReference type="Proteomes" id="UP001196413"/>
    </source>
</evidence>
<name>A0AAD5MLP7_PARTN</name>
<organism evidence="2 3">
    <name type="scientific">Parelaphostrongylus tenuis</name>
    <name type="common">Meningeal worm</name>
    <dbReference type="NCBI Taxonomy" id="148309"/>
    <lineage>
        <taxon>Eukaryota</taxon>
        <taxon>Metazoa</taxon>
        <taxon>Ecdysozoa</taxon>
        <taxon>Nematoda</taxon>
        <taxon>Chromadorea</taxon>
        <taxon>Rhabditida</taxon>
        <taxon>Rhabditina</taxon>
        <taxon>Rhabditomorpha</taxon>
        <taxon>Strongyloidea</taxon>
        <taxon>Metastrongylidae</taxon>
        <taxon>Parelaphostrongylus</taxon>
    </lineage>
</organism>
<dbReference type="EMBL" id="JAHQIW010001110">
    <property type="protein sequence ID" value="KAJ1351576.1"/>
    <property type="molecule type" value="Genomic_DNA"/>
</dbReference>
<reference evidence="2" key="1">
    <citation type="submission" date="2021-06" db="EMBL/GenBank/DDBJ databases">
        <title>Parelaphostrongylus tenuis whole genome reference sequence.</title>
        <authorList>
            <person name="Garwood T.J."/>
            <person name="Larsen P.A."/>
            <person name="Fountain-Jones N.M."/>
            <person name="Garbe J.R."/>
            <person name="Macchietto M.G."/>
            <person name="Kania S.A."/>
            <person name="Gerhold R.W."/>
            <person name="Richards J.E."/>
            <person name="Wolf T.M."/>
        </authorList>
    </citation>
    <scope>NUCLEOTIDE SEQUENCE</scope>
    <source>
        <strain evidence="2">MNPRO001-30</strain>
        <tissue evidence="2">Meninges</tissue>
    </source>
</reference>
<proteinExistence type="predicted"/>
<evidence type="ECO:0000313" key="2">
    <source>
        <dbReference type="EMBL" id="KAJ1351576.1"/>
    </source>
</evidence>
<protein>
    <submittedName>
        <fullName evidence="2">Uncharacterized protein</fullName>
    </submittedName>
</protein>
<gene>
    <name evidence="2" type="ORF">KIN20_007652</name>
</gene>
<comment type="caution">
    <text evidence="2">The sequence shown here is derived from an EMBL/GenBank/DDBJ whole genome shotgun (WGS) entry which is preliminary data.</text>
</comment>
<keyword evidence="3" id="KW-1185">Reference proteome</keyword>
<sequence length="126" mass="14840">MMADVLCKRRVICVWTELHHVETSTRTDLSLGRHISNRDIRGQSSSDLEGILRSGLPFVSDESDLKPLWMLSPHRQLKSLVFLQRTIVNKLHQFDFVHKTEDRRQKTNHVQPRRPRTSLKSWTKEN</sequence>
<feature type="region of interest" description="Disordered" evidence="1">
    <location>
        <begin position="101"/>
        <end position="126"/>
    </location>
</feature>
<accession>A0AAD5MLP7</accession>
<dbReference type="AlphaFoldDB" id="A0AAD5MLP7"/>
<dbReference type="Proteomes" id="UP001196413">
    <property type="component" value="Unassembled WGS sequence"/>
</dbReference>
<evidence type="ECO:0000256" key="1">
    <source>
        <dbReference type="SAM" id="MobiDB-lite"/>
    </source>
</evidence>